<feature type="transmembrane region" description="Helical" evidence="13">
    <location>
        <begin position="710"/>
        <end position="727"/>
    </location>
</feature>
<keyword evidence="9 13" id="KW-1133">Transmembrane helix</keyword>
<organism evidence="16">
    <name type="scientific">Perkinsus marinus (strain ATCC 50983 / TXsc)</name>
    <dbReference type="NCBI Taxonomy" id="423536"/>
    <lineage>
        <taxon>Eukaryota</taxon>
        <taxon>Sar</taxon>
        <taxon>Alveolata</taxon>
        <taxon>Perkinsozoa</taxon>
        <taxon>Perkinsea</taxon>
        <taxon>Perkinsida</taxon>
        <taxon>Perkinsidae</taxon>
        <taxon>Perkinsus</taxon>
    </lineage>
</organism>
<dbReference type="Gene3D" id="1.20.1250.20">
    <property type="entry name" value="MFS general substrate transporter like domains"/>
    <property type="match status" value="1"/>
</dbReference>
<keyword evidence="6 13" id="KW-0812">Transmembrane</keyword>
<keyword evidence="16" id="KW-1185">Reference proteome</keyword>
<keyword evidence="7" id="KW-0479">Metal-binding</keyword>
<evidence type="ECO:0000313" key="16">
    <source>
        <dbReference type="Proteomes" id="UP000007800"/>
    </source>
</evidence>
<evidence type="ECO:0000256" key="1">
    <source>
        <dbReference type="ARBA" id="ARBA00001946"/>
    </source>
</evidence>
<evidence type="ECO:0000313" key="15">
    <source>
        <dbReference type="EMBL" id="EER10349.1"/>
    </source>
</evidence>
<dbReference type="GO" id="GO:0004802">
    <property type="term" value="F:transketolase activity"/>
    <property type="evidence" value="ECO:0007669"/>
    <property type="project" value="TreeGrafter"/>
</dbReference>
<comment type="cofactor">
    <cofactor evidence="2">
        <name>thiamine diphosphate</name>
        <dbReference type="ChEBI" id="CHEBI:58937"/>
    </cofactor>
</comment>
<dbReference type="Proteomes" id="UP000007800">
    <property type="component" value="Unassembled WGS sequence"/>
</dbReference>
<keyword evidence="10" id="KW-0786">Thiamine pyrophosphate</keyword>
<feature type="region of interest" description="Disordered" evidence="12">
    <location>
        <begin position="749"/>
        <end position="810"/>
    </location>
</feature>
<dbReference type="SUPFAM" id="SSF103473">
    <property type="entry name" value="MFS general substrate transporter"/>
    <property type="match status" value="1"/>
</dbReference>
<dbReference type="GeneID" id="9038105"/>
<name>C5KYS1_PERM5</name>
<dbReference type="GO" id="GO:0022857">
    <property type="term" value="F:transmembrane transporter activity"/>
    <property type="evidence" value="ECO:0007669"/>
    <property type="project" value="InterPro"/>
</dbReference>
<dbReference type="Pfam" id="PF00456">
    <property type="entry name" value="Transketolase_N"/>
    <property type="match status" value="1"/>
</dbReference>
<dbReference type="GO" id="GO:0016020">
    <property type="term" value="C:membrane"/>
    <property type="evidence" value="ECO:0007669"/>
    <property type="project" value="UniProtKB-SubCell"/>
</dbReference>
<dbReference type="PANTHER" id="PTHR43522:SF2">
    <property type="entry name" value="TRANSKETOLASE 1-RELATED"/>
    <property type="match status" value="1"/>
</dbReference>
<dbReference type="PROSITE" id="PS00801">
    <property type="entry name" value="TRANSKETOLASE_1"/>
    <property type="match status" value="1"/>
</dbReference>
<feature type="domain" description="Transketolase N-terminal" evidence="14">
    <location>
        <begin position="21"/>
        <end position="354"/>
    </location>
</feature>
<feature type="transmembrane region" description="Helical" evidence="13">
    <location>
        <begin position="646"/>
        <end position="667"/>
    </location>
</feature>
<dbReference type="InterPro" id="IPR049557">
    <property type="entry name" value="Transketolase_CS"/>
</dbReference>
<comment type="cofactor">
    <cofactor evidence="1">
        <name>Mg(2+)</name>
        <dbReference type="ChEBI" id="CHEBI:18420"/>
    </cofactor>
</comment>
<evidence type="ECO:0000256" key="3">
    <source>
        <dbReference type="ARBA" id="ARBA00004370"/>
    </source>
</evidence>
<evidence type="ECO:0000256" key="11">
    <source>
        <dbReference type="ARBA" id="ARBA00023136"/>
    </source>
</evidence>
<evidence type="ECO:0000256" key="5">
    <source>
        <dbReference type="ARBA" id="ARBA00022679"/>
    </source>
</evidence>
<keyword evidence="11 13" id="KW-0472">Membrane</keyword>
<dbReference type="PANTHER" id="PTHR43522">
    <property type="entry name" value="TRANSKETOLASE"/>
    <property type="match status" value="1"/>
</dbReference>
<dbReference type="InterPro" id="IPR033247">
    <property type="entry name" value="Transketolase_fam"/>
</dbReference>
<evidence type="ECO:0000256" key="9">
    <source>
        <dbReference type="ARBA" id="ARBA00022989"/>
    </source>
</evidence>
<proteinExistence type="inferred from homology"/>
<dbReference type="InterPro" id="IPR029061">
    <property type="entry name" value="THDP-binding"/>
</dbReference>
<comment type="subcellular location">
    <subcellularLocation>
        <location evidence="3">Membrane</location>
    </subcellularLocation>
</comment>
<dbReference type="EMBL" id="GG677534">
    <property type="protein sequence ID" value="EER10349.1"/>
    <property type="molecule type" value="Genomic_DNA"/>
</dbReference>
<dbReference type="OrthoDB" id="10267175at2759"/>
<dbReference type="InParanoid" id="C5KYS1"/>
<evidence type="ECO:0000259" key="14">
    <source>
        <dbReference type="Pfam" id="PF00456"/>
    </source>
</evidence>
<comment type="similarity">
    <text evidence="4">Belongs to the transketolase family.</text>
</comment>
<dbReference type="GO" id="GO:0005829">
    <property type="term" value="C:cytosol"/>
    <property type="evidence" value="ECO:0007669"/>
    <property type="project" value="TreeGrafter"/>
</dbReference>
<dbReference type="InterPro" id="IPR005828">
    <property type="entry name" value="MFS_sugar_transport-like"/>
</dbReference>
<evidence type="ECO:0000256" key="10">
    <source>
        <dbReference type="ARBA" id="ARBA00023052"/>
    </source>
</evidence>
<protein>
    <submittedName>
        <fullName evidence="15">Transketolase, putative</fullName>
    </submittedName>
</protein>
<dbReference type="RefSeq" id="XP_002778554.1">
    <property type="nucleotide sequence ID" value="XM_002778508.1"/>
</dbReference>
<dbReference type="GO" id="GO:0046872">
    <property type="term" value="F:metal ion binding"/>
    <property type="evidence" value="ECO:0007669"/>
    <property type="project" value="UniProtKB-KW"/>
</dbReference>
<evidence type="ECO:0000256" key="7">
    <source>
        <dbReference type="ARBA" id="ARBA00022723"/>
    </source>
</evidence>
<feature type="transmembrane region" description="Helical" evidence="13">
    <location>
        <begin position="424"/>
        <end position="447"/>
    </location>
</feature>
<sequence length="810" mass="87948">MVISTEPANKRVKVMSGQVDDQLAIDTIRTIAADMVQRAKSGHPGAPMGCAPMGHALYTHVMRYNAANPHWWNRDRFVLSNGHACALQYVLMHLAGYKDVGLEDLKNFRQLGSRTAGHPERDLLEGVEVSTGPLGQGISNAVGLAIAGAHLAATYNRDGYDLFNNYTFVICGDGCLEEGVSSEACALAGHLGLGHLIVLYDDNKITIDGSTDLAFTEDVSKRFEGMNWQVLEVAKGDSDAADIIAKVEEAKKCTDKPTIIKVHTTIGYGSAKQGTAKVHGAPLGEEDLASVKKKFGLDPEKFFEIPNEVRSFYKDALARGQQANKEWDALFAEYGKAFPREHAELIRRAKGALPHELDSFFPKYQPGDKAKATRVTSGEVLAALMEHLPEICNFKAGGGLGVGGLGLSSYVLAAEVTAPEWRSLVCVGTSSIFAIGIVVVSGLAAIPGIHWRVLSFSVWMLSWACVLPALLLTRFLESPVWLEAQGRHGEAEAGLRKIAIVNNRLAEFDSFLRKWDDELTADADGNFSIEEGERGGPSPVDEGLWGYLLRSRLNIIQEFMAVMVVAWFASSLGYYGLSMNVGNLGGNIYVNSILNALVEIPSYGVMYFMVDNAVTGRKLTLVIYLLAAGVACMVCPFFTWLHWLSLTIALIGKFFISAAFGVCYIYGAELFPTSIRSSALGIQSLAARIAGIISPLIPPLGGFWSPLPDFIFGIPCIVAAGLTLRFLPETLGRNLPMSVEDVRGLRYSSVGGADGPRPGHGRTHGKYEMPLEEFDTDSSDGYDDEDEEEARRAETLRDVFGTEFAPRGNE</sequence>
<dbReference type="InterPro" id="IPR036259">
    <property type="entry name" value="MFS_trans_sf"/>
</dbReference>
<feature type="transmembrane region" description="Helical" evidence="13">
    <location>
        <begin position="621"/>
        <end position="640"/>
    </location>
</feature>
<reference evidence="15 16" key="1">
    <citation type="submission" date="2008-07" db="EMBL/GenBank/DDBJ databases">
        <authorList>
            <person name="El-Sayed N."/>
            <person name="Caler E."/>
            <person name="Inman J."/>
            <person name="Amedeo P."/>
            <person name="Hass B."/>
            <person name="Wortman J."/>
        </authorList>
    </citation>
    <scope>NUCLEOTIDE SEQUENCE [LARGE SCALE GENOMIC DNA]</scope>
    <source>
        <strain evidence="16">ATCC 50983 / TXsc</strain>
    </source>
</reference>
<evidence type="ECO:0000256" key="13">
    <source>
        <dbReference type="SAM" id="Phobius"/>
    </source>
</evidence>
<feature type="transmembrane region" description="Helical" evidence="13">
    <location>
        <begin position="589"/>
        <end position="609"/>
    </location>
</feature>
<dbReference type="FunFam" id="3.40.50.970:FF:000004">
    <property type="entry name" value="Transketolase"/>
    <property type="match status" value="1"/>
</dbReference>
<evidence type="ECO:0000256" key="12">
    <source>
        <dbReference type="SAM" id="MobiDB-lite"/>
    </source>
</evidence>
<keyword evidence="8" id="KW-0460">Magnesium</keyword>
<keyword evidence="5" id="KW-0808">Transferase</keyword>
<evidence type="ECO:0000256" key="4">
    <source>
        <dbReference type="ARBA" id="ARBA00007131"/>
    </source>
</evidence>
<accession>C5KYS1</accession>
<evidence type="ECO:0000256" key="8">
    <source>
        <dbReference type="ARBA" id="ARBA00022842"/>
    </source>
</evidence>
<dbReference type="Pfam" id="PF00083">
    <property type="entry name" value="Sugar_tr"/>
    <property type="match status" value="1"/>
</dbReference>
<evidence type="ECO:0000256" key="2">
    <source>
        <dbReference type="ARBA" id="ARBA00001964"/>
    </source>
</evidence>
<feature type="transmembrane region" description="Helical" evidence="13">
    <location>
        <begin position="559"/>
        <end position="577"/>
    </location>
</feature>
<dbReference type="SUPFAM" id="SSF52518">
    <property type="entry name" value="Thiamin diphosphate-binding fold (THDP-binding)"/>
    <property type="match status" value="1"/>
</dbReference>
<gene>
    <name evidence="15" type="ORF">Pmar_PMAR007757</name>
</gene>
<feature type="compositionally biased region" description="Acidic residues" evidence="12">
    <location>
        <begin position="770"/>
        <end position="788"/>
    </location>
</feature>
<dbReference type="CDD" id="cd02012">
    <property type="entry name" value="TPP_TK"/>
    <property type="match status" value="1"/>
</dbReference>
<dbReference type="AlphaFoldDB" id="C5KYS1"/>
<dbReference type="InterPro" id="IPR005474">
    <property type="entry name" value="Transketolase_N"/>
</dbReference>
<feature type="transmembrane region" description="Helical" evidence="13">
    <location>
        <begin position="679"/>
        <end position="698"/>
    </location>
</feature>
<dbReference type="Gene3D" id="3.40.50.970">
    <property type="match status" value="1"/>
</dbReference>
<dbReference type="GO" id="GO:0006098">
    <property type="term" value="P:pentose-phosphate shunt"/>
    <property type="evidence" value="ECO:0007669"/>
    <property type="project" value="TreeGrafter"/>
</dbReference>
<evidence type="ECO:0000256" key="6">
    <source>
        <dbReference type="ARBA" id="ARBA00022692"/>
    </source>
</evidence>